<dbReference type="EMBL" id="AE016796">
    <property type="protein sequence ID" value="AAO07937.1"/>
    <property type="molecule type" value="Genomic_DNA"/>
</dbReference>
<reference evidence="2 3" key="3">
    <citation type="journal article" date="2011" name="Mol. Syst. Biol.">
        <title>Integrative genome-scale metabolic analysis of Vibrio vulnificus for drug targeting and discovery.</title>
        <authorList>
            <person name="Kim H.U."/>
            <person name="Kim S.Y."/>
            <person name="Jeong H."/>
            <person name="Kim T.Y."/>
            <person name="Kim J.J."/>
            <person name="Choy H.E."/>
            <person name="Yi K.Y."/>
            <person name="Rhee J.H."/>
            <person name="Lee S.Y."/>
        </authorList>
    </citation>
    <scope>NUCLEOTIDE SEQUENCE [LARGE SCALE GENOMIC DNA]</scope>
    <source>
        <strain evidence="2 3">CMCP6</strain>
    </source>
</reference>
<dbReference type="Proteomes" id="UP000002275">
    <property type="component" value="Chromosome II"/>
</dbReference>
<sequence>MGAAKVSLVNHHGQPCIQKQGASAVEIHFYQHAADKLTGVNTPRLLDVCNDTLYIEQIPHQVTLADLLKNTNTFEQLASIHQTQYRPDFAVKTHRWQAEDTEKALRSLALSNQNANSIRALQTISGEIFEHDGLISGDSNEGNWGTRASGELVLFDWERFGLGSPAIDLAPLVRGLGKLTDYHAIASLYRQHNPRLSNDTLVRQLILVKGWLIVEVTNLLVSREKQEAKMYIDWYRKQIPNWLKEVESGLS</sequence>
<dbReference type="Pfam" id="PF01636">
    <property type="entry name" value="APH"/>
    <property type="match status" value="1"/>
</dbReference>
<evidence type="ECO:0000313" key="2">
    <source>
        <dbReference type="EMBL" id="AAO07937.1"/>
    </source>
</evidence>
<reference evidence="2 3" key="2">
    <citation type="journal article" date="2003" name="Infect. Immun.">
        <title>Characterization and pathogenic significance of Vibrio vulnificus antigens preferentially expressed in septicemic patients.</title>
        <authorList>
            <person name="Kim Y.R."/>
            <person name="Lee S.E."/>
            <person name="Kim C.M."/>
            <person name="Kim S.Y."/>
            <person name="Shin E.K."/>
            <person name="Shin D.H."/>
            <person name="Chung S.S."/>
            <person name="Choy H.E."/>
            <person name="Progulske-Fox A."/>
            <person name="Hillman J.D."/>
            <person name="Handfield M."/>
            <person name="Rhee J.H."/>
        </authorList>
    </citation>
    <scope>NUCLEOTIDE SEQUENCE [LARGE SCALE GENOMIC DNA]</scope>
    <source>
        <strain evidence="2 3">CMCP6</strain>
    </source>
</reference>
<dbReference type="InterPro" id="IPR002575">
    <property type="entry name" value="Aminoglycoside_PTrfase"/>
</dbReference>
<keyword evidence="2" id="KW-0808">Transferase</keyword>
<dbReference type="GO" id="GO:0016301">
    <property type="term" value="F:kinase activity"/>
    <property type="evidence" value="ECO:0007669"/>
    <property type="project" value="UniProtKB-KW"/>
</dbReference>
<gene>
    <name evidence="2" type="ordered locus">VV2_1029</name>
</gene>
<dbReference type="SUPFAM" id="SSF56112">
    <property type="entry name" value="Protein kinase-like (PK-like)"/>
    <property type="match status" value="1"/>
</dbReference>
<evidence type="ECO:0000259" key="1">
    <source>
        <dbReference type="Pfam" id="PF01636"/>
    </source>
</evidence>
<name>A0A3Q0KZL1_VIBVU</name>
<accession>A0A3Q0KZL1</accession>
<organism evidence="2 3">
    <name type="scientific">Vibrio vulnificus (strain CMCP6)</name>
    <dbReference type="NCBI Taxonomy" id="216895"/>
    <lineage>
        <taxon>Bacteria</taxon>
        <taxon>Pseudomonadati</taxon>
        <taxon>Pseudomonadota</taxon>
        <taxon>Gammaproteobacteria</taxon>
        <taxon>Vibrionales</taxon>
        <taxon>Vibrionaceae</taxon>
        <taxon>Vibrio</taxon>
    </lineage>
</organism>
<proteinExistence type="predicted"/>
<dbReference type="AlphaFoldDB" id="A0A3Q0KZL1"/>
<evidence type="ECO:0000313" key="3">
    <source>
        <dbReference type="Proteomes" id="UP000002275"/>
    </source>
</evidence>
<feature type="domain" description="Aminoglycoside phosphotransferase" evidence="1">
    <location>
        <begin position="26"/>
        <end position="174"/>
    </location>
</feature>
<reference evidence="3" key="1">
    <citation type="submission" date="2002-12" db="EMBL/GenBank/DDBJ databases">
        <title>Complete genome sequence of Vibrio vulnificus CMCP6.</title>
        <authorList>
            <person name="Rhee J.H."/>
            <person name="Kim S.Y."/>
            <person name="Chung S.S."/>
            <person name="Kim J.J."/>
            <person name="Moon Y.H."/>
            <person name="Jeong H."/>
            <person name="Choy H.E."/>
        </authorList>
    </citation>
    <scope>NUCLEOTIDE SEQUENCE [LARGE SCALE GENOMIC DNA]</scope>
    <source>
        <strain evidence="3">CMCP6</strain>
    </source>
</reference>
<protein>
    <submittedName>
        <fullName evidence="2">Predicted choline kinase involved in LPS biosynthesis</fullName>
    </submittedName>
</protein>
<dbReference type="KEGG" id="vvu:VV2_1029"/>
<keyword evidence="2" id="KW-0418">Kinase</keyword>
<dbReference type="InterPro" id="IPR011009">
    <property type="entry name" value="Kinase-like_dom_sf"/>
</dbReference>